<evidence type="ECO:0000313" key="11">
    <source>
        <dbReference type="Proteomes" id="UP000499080"/>
    </source>
</evidence>
<keyword evidence="7" id="KW-0238">DNA-binding</keyword>
<evidence type="ECO:0000256" key="4">
    <source>
        <dbReference type="ARBA" id="ARBA00022695"/>
    </source>
</evidence>
<evidence type="ECO:0000256" key="2">
    <source>
        <dbReference type="ARBA" id="ARBA00012417"/>
    </source>
</evidence>
<evidence type="ECO:0000313" key="10">
    <source>
        <dbReference type="EMBL" id="GBO16666.1"/>
    </source>
</evidence>
<evidence type="ECO:0000259" key="9">
    <source>
        <dbReference type="Pfam" id="PF03175"/>
    </source>
</evidence>
<organism evidence="10 11">
    <name type="scientific">Araneus ventricosus</name>
    <name type="common">Orbweaver spider</name>
    <name type="synonym">Epeira ventricosa</name>
    <dbReference type="NCBI Taxonomy" id="182803"/>
    <lineage>
        <taxon>Eukaryota</taxon>
        <taxon>Metazoa</taxon>
        <taxon>Ecdysozoa</taxon>
        <taxon>Arthropoda</taxon>
        <taxon>Chelicerata</taxon>
        <taxon>Arachnida</taxon>
        <taxon>Araneae</taxon>
        <taxon>Araneomorphae</taxon>
        <taxon>Entelegynae</taxon>
        <taxon>Araneoidea</taxon>
        <taxon>Araneidae</taxon>
        <taxon>Araneus</taxon>
    </lineage>
</organism>
<dbReference type="AlphaFoldDB" id="A0A4Y2UY18"/>
<comment type="caution">
    <text evidence="10">The sequence shown here is derived from an EMBL/GenBank/DDBJ whole genome shotgun (WGS) entry which is preliminary data.</text>
</comment>
<name>A0A4Y2UY18_ARAVE</name>
<feature type="domain" description="DNA-directed DNA polymerase family B mitochondria/virus" evidence="9">
    <location>
        <begin position="101"/>
        <end position="284"/>
    </location>
</feature>
<keyword evidence="3" id="KW-0808">Transferase</keyword>
<keyword evidence="6" id="KW-0239">DNA-directed DNA polymerase</keyword>
<dbReference type="Pfam" id="PF03175">
    <property type="entry name" value="DNA_pol_B_2"/>
    <property type="match status" value="1"/>
</dbReference>
<dbReference type="PANTHER" id="PTHR33568">
    <property type="entry name" value="DNA POLYMERASE"/>
    <property type="match status" value="1"/>
</dbReference>
<evidence type="ECO:0000256" key="1">
    <source>
        <dbReference type="ARBA" id="ARBA00005755"/>
    </source>
</evidence>
<dbReference type="InterPro" id="IPR004868">
    <property type="entry name" value="DNA-dir_DNA_pol_B_mt/vir"/>
</dbReference>
<comment type="similarity">
    <text evidence="1">Belongs to the DNA polymerase type-B family.</text>
</comment>
<gene>
    <name evidence="10" type="ORF">AVEN_119312_1</name>
</gene>
<dbReference type="EC" id="2.7.7.7" evidence="2"/>
<evidence type="ECO:0000256" key="3">
    <source>
        <dbReference type="ARBA" id="ARBA00022679"/>
    </source>
</evidence>
<dbReference type="Gene3D" id="3.30.420.10">
    <property type="entry name" value="Ribonuclease H-like superfamily/Ribonuclease H"/>
    <property type="match status" value="1"/>
</dbReference>
<proteinExistence type="inferred from homology"/>
<dbReference type="InterPro" id="IPR036397">
    <property type="entry name" value="RNaseH_sf"/>
</dbReference>
<dbReference type="GO" id="GO:0006260">
    <property type="term" value="P:DNA replication"/>
    <property type="evidence" value="ECO:0007669"/>
    <property type="project" value="UniProtKB-KW"/>
</dbReference>
<reference evidence="10 11" key="1">
    <citation type="journal article" date="2019" name="Sci. Rep.">
        <title>Orb-weaving spider Araneus ventricosus genome elucidates the spidroin gene catalogue.</title>
        <authorList>
            <person name="Kono N."/>
            <person name="Nakamura H."/>
            <person name="Ohtoshi R."/>
            <person name="Moran D.A.P."/>
            <person name="Shinohara A."/>
            <person name="Yoshida Y."/>
            <person name="Fujiwara M."/>
            <person name="Mori M."/>
            <person name="Tomita M."/>
            <person name="Arakawa K."/>
        </authorList>
    </citation>
    <scope>NUCLEOTIDE SEQUENCE [LARGE SCALE GENOMIC DNA]</scope>
</reference>
<evidence type="ECO:0000256" key="7">
    <source>
        <dbReference type="ARBA" id="ARBA00023125"/>
    </source>
</evidence>
<dbReference type="GO" id="GO:0000166">
    <property type="term" value="F:nucleotide binding"/>
    <property type="evidence" value="ECO:0007669"/>
    <property type="project" value="InterPro"/>
</dbReference>
<keyword evidence="4" id="KW-0548">Nucleotidyltransferase</keyword>
<keyword evidence="11" id="KW-1185">Reference proteome</keyword>
<dbReference type="GO" id="GO:0003677">
    <property type="term" value="F:DNA binding"/>
    <property type="evidence" value="ECO:0007669"/>
    <property type="project" value="UniProtKB-KW"/>
</dbReference>
<comment type="catalytic activity">
    <reaction evidence="8">
        <text>DNA(n) + a 2'-deoxyribonucleoside 5'-triphosphate = DNA(n+1) + diphosphate</text>
        <dbReference type="Rhea" id="RHEA:22508"/>
        <dbReference type="Rhea" id="RHEA-COMP:17339"/>
        <dbReference type="Rhea" id="RHEA-COMP:17340"/>
        <dbReference type="ChEBI" id="CHEBI:33019"/>
        <dbReference type="ChEBI" id="CHEBI:61560"/>
        <dbReference type="ChEBI" id="CHEBI:173112"/>
        <dbReference type="EC" id="2.7.7.7"/>
    </reaction>
</comment>
<evidence type="ECO:0000256" key="8">
    <source>
        <dbReference type="ARBA" id="ARBA00049244"/>
    </source>
</evidence>
<dbReference type="Proteomes" id="UP000499080">
    <property type="component" value="Unassembled WGS sequence"/>
</dbReference>
<dbReference type="EMBL" id="BGPR01040527">
    <property type="protein sequence ID" value="GBO16666.1"/>
    <property type="molecule type" value="Genomic_DNA"/>
</dbReference>
<accession>A0A4Y2UY18</accession>
<dbReference type="OrthoDB" id="6751099at2759"/>
<dbReference type="GO" id="GO:0003887">
    <property type="term" value="F:DNA-directed DNA polymerase activity"/>
    <property type="evidence" value="ECO:0007669"/>
    <property type="project" value="UniProtKB-KW"/>
</dbReference>
<dbReference type="PANTHER" id="PTHR33568:SF3">
    <property type="entry name" value="DNA-DIRECTED DNA POLYMERASE"/>
    <property type="match status" value="1"/>
</dbReference>
<evidence type="ECO:0000256" key="5">
    <source>
        <dbReference type="ARBA" id="ARBA00022705"/>
    </source>
</evidence>
<evidence type="ECO:0000256" key="6">
    <source>
        <dbReference type="ARBA" id="ARBA00022932"/>
    </source>
</evidence>
<dbReference type="SUPFAM" id="SSF53098">
    <property type="entry name" value="Ribonuclease H-like"/>
    <property type="match status" value="1"/>
</dbReference>
<sequence>MCENCRKWVDKDHKCYMESRKALGGTCKKNCVKNVEDQSKWCEECKYSGYTEKYMFFDVETNQETGNHEVNLVINHDFEGNETIFDNVNDYCEWLFDEEHVNYTILAHYGKGFDFQFLSKYCFKNKIKVFTIYQGNKLIYMKANDYNIRFIDSINFTLLPLRKFPKTFGLKELTKGYFPHLFNTSHNQKYIGKYPEKYYYGYDSMTDDEKKLFDKWYNTVKNETYDFQKEFIKYCRSDVNILRRGCLEFRRLFLEIANIDPFKYVTLAGVCMAIFRDKFLQTNTIAIDEEIIQKDQYSKKSIASLDYLSKKHTVNIQHALNGREKKLKLGNKTYKVDAFYNNTVYQFQGCHWHGYPRCYRE</sequence>
<dbReference type="InterPro" id="IPR012337">
    <property type="entry name" value="RNaseH-like_sf"/>
</dbReference>
<keyword evidence="5" id="KW-0235">DNA replication</keyword>
<protein>
    <recommendedName>
        <fullName evidence="2">DNA-directed DNA polymerase</fullName>
        <ecNumber evidence="2">2.7.7.7</ecNumber>
    </recommendedName>
</protein>